<organism evidence="5 6">
    <name type="scientific">Diaporthe ampelina</name>
    <dbReference type="NCBI Taxonomy" id="1214573"/>
    <lineage>
        <taxon>Eukaryota</taxon>
        <taxon>Fungi</taxon>
        <taxon>Dikarya</taxon>
        <taxon>Ascomycota</taxon>
        <taxon>Pezizomycotina</taxon>
        <taxon>Sordariomycetes</taxon>
        <taxon>Sordariomycetidae</taxon>
        <taxon>Diaporthales</taxon>
        <taxon>Diaporthaceae</taxon>
        <taxon>Diaporthe</taxon>
    </lineage>
</organism>
<dbReference type="OrthoDB" id="341259at2759"/>
<proteinExistence type="predicted"/>
<dbReference type="InterPro" id="IPR050745">
    <property type="entry name" value="Multifunctional_regulatory"/>
</dbReference>
<evidence type="ECO:0000313" key="6">
    <source>
        <dbReference type="Proteomes" id="UP000034680"/>
    </source>
</evidence>
<name>A0A0G2HTV5_9PEZI</name>
<comment type="caution">
    <text evidence="5">The sequence shown here is derived from an EMBL/GenBank/DDBJ whole genome shotgun (WGS) entry which is preliminary data.</text>
</comment>
<keyword evidence="1" id="KW-0677">Repeat</keyword>
<keyword evidence="6" id="KW-1185">Reference proteome</keyword>
<reference evidence="5 6" key="2">
    <citation type="submission" date="2015-05" db="EMBL/GenBank/DDBJ databases">
        <authorList>
            <person name="Morales-Cruz A."/>
            <person name="Amrine K.C."/>
            <person name="Cantu D."/>
        </authorList>
    </citation>
    <scope>NUCLEOTIDE SEQUENCE [LARGE SCALE GENOMIC DNA]</scope>
    <source>
        <strain evidence="5">DA912</strain>
    </source>
</reference>
<feature type="compositionally biased region" description="Acidic residues" evidence="4">
    <location>
        <begin position="126"/>
        <end position="136"/>
    </location>
</feature>
<dbReference type="InterPro" id="IPR002110">
    <property type="entry name" value="Ankyrin_rpt"/>
</dbReference>
<dbReference type="PANTHER" id="PTHR24189">
    <property type="entry name" value="MYOTROPHIN"/>
    <property type="match status" value="1"/>
</dbReference>
<sequence>MARIDDLPVELVDFIADHLRRVSDLAALARASHKFYNVVDTLLYTFAKDNLQKHMAWHPLRWAAENGQTGTLKKALAAGIDVNMAFVSTTFMAARDWESFQIRVEAVDGKGVWDPPRLEPNLEWEPHEDDTDEDDMPTSTSTVDRMRPGYTPPPRRYANMDDGDDGWDGVDDFDPGMDPFDDEAEADFMAHFTHPFTGDYWSDDEMDDEDDDDFDMGQVDLCKHILDRGFVEVDAVDHSGLTPFYHAYRSGQWSSTVAFLLERGADVNFLIRQPTRHHGAEGGELFTAIYEACVFGCYAEAIKLINLGADVNKGHYVLDVQHKWPLHAVCEPPKSFLEPRRNPAMRSASASAKNNEEQRVELIKLMLRSGADLEAKTRQYLESPLLFAATHCDVAVLQVLLAEGANVESQK</sequence>
<dbReference type="Gene3D" id="1.25.40.20">
    <property type="entry name" value="Ankyrin repeat-containing domain"/>
    <property type="match status" value="1"/>
</dbReference>
<dbReference type="SUPFAM" id="SSF48403">
    <property type="entry name" value="Ankyrin repeat"/>
    <property type="match status" value="2"/>
</dbReference>
<evidence type="ECO:0000256" key="4">
    <source>
        <dbReference type="SAM" id="MobiDB-lite"/>
    </source>
</evidence>
<dbReference type="PANTHER" id="PTHR24189:SF50">
    <property type="entry name" value="ANKYRIN REPEAT AND SOCS BOX PROTEIN 2"/>
    <property type="match status" value="1"/>
</dbReference>
<reference evidence="5 6" key="1">
    <citation type="submission" date="2015-05" db="EMBL/GenBank/DDBJ databases">
        <title>Distinctive expansion of gene families associated with plant cell wall degradation and secondary metabolism in the genomes of grapevine trunk pathogens.</title>
        <authorList>
            <person name="Lawrence D.P."/>
            <person name="Travadon R."/>
            <person name="Rolshausen P.E."/>
            <person name="Baumgartner K."/>
        </authorList>
    </citation>
    <scope>NUCLEOTIDE SEQUENCE [LARGE SCALE GENOMIC DNA]</scope>
    <source>
        <strain evidence="5">DA912</strain>
    </source>
</reference>
<dbReference type="Proteomes" id="UP000034680">
    <property type="component" value="Unassembled WGS sequence"/>
</dbReference>
<dbReference type="SMART" id="SM00248">
    <property type="entry name" value="ANK"/>
    <property type="match status" value="5"/>
</dbReference>
<feature type="repeat" description="ANK" evidence="3">
    <location>
        <begin position="380"/>
        <end position="411"/>
    </location>
</feature>
<evidence type="ECO:0000256" key="2">
    <source>
        <dbReference type="ARBA" id="ARBA00023043"/>
    </source>
</evidence>
<evidence type="ECO:0000256" key="3">
    <source>
        <dbReference type="PROSITE-ProRule" id="PRU00023"/>
    </source>
</evidence>
<accession>A0A0G2HTV5</accession>
<protein>
    <submittedName>
        <fullName evidence="5">Uncharacterized protein</fullName>
    </submittedName>
</protein>
<dbReference type="PROSITE" id="PS50088">
    <property type="entry name" value="ANK_REPEAT"/>
    <property type="match status" value="2"/>
</dbReference>
<gene>
    <name evidence="5" type="ORF">UCDDA912_g01550</name>
</gene>
<dbReference type="AlphaFoldDB" id="A0A0G2HTV5"/>
<evidence type="ECO:0000256" key="1">
    <source>
        <dbReference type="ARBA" id="ARBA00022737"/>
    </source>
</evidence>
<feature type="region of interest" description="Disordered" evidence="4">
    <location>
        <begin position="117"/>
        <end position="164"/>
    </location>
</feature>
<evidence type="ECO:0000313" key="5">
    <source>
        <dbReference type="EMBL" id="KKY38233.1"/>
    </source>
</evidence>
<dbReference type="STRING" id="1214573.A0A0G2HTV5"/>
<dbReference type="EMBL" id="LCUC01000059">
    <property type="protein sequence ID" value="KKY38233.1"/>
    <property type="molecule type" value="Genomic_DNA"/>
</dbReference>
<dbReference type="InterPro" id="IPR036770">
    <property type="entry name" value="Ankyrin_rpt-contain_sf"/>
</dbReference>
<keyword evidence="2 3" id="KW-0040">ANK repeat</keyword>
<dbReference type="PROSITE" id="PS50297">
    <property type="entry name" value="ANK_REP_REGION"/>
    <property type="match status" value="2"/>
</dbReference>
<feature type="repeat" description="ANK" evidence="3">
    <location>
        <begin position="239"/>
        <end position="272"/>
    </location>
</feature>